<evidence type="ECO:0000256" key="2">
    <source>
        <dbReference type="ARBA" id="ARBA00007886"/>
    </source>
</evidence>
<evidence type="ECO:0000256" key="6">
    <source>
        <dbReference type="ARBA" id="ARBA00023139"/>
    </source>
</evidence>
<feature type="transmembrane region" description="Helical" evidence="8">
    <location>
        <begin position="12"/>
        <end position="35"/>
    </location>
</feature>
<proteinExistence type="inferred from homology"/>
<keyword evidence="8" id="KW-0812">Transmembrane</keyword>
<keyword evidence="3" id="KW-0309">Germination</keyword>
<accession>A0ABY4CLG8</accession>
<dbReference type="Pfam" id="PF05504">
    <property type="entry name" value="Spore_GerAC"/>
    <property type="match status" value="1"/>
</dbReference>
<evidence type="ECO:0000259" key="9">
    <source>
        <dbReference type="Pfam" id="PF05504"/>
    </source>
</evidence>
<comment type="similarity">
    <text evidence="2">Belongs to the GerABKC lipoprotein family.</text>
</comment>
<evidence type="ECO:0000313" key="11">
    <source>
        <dbReference type="EMBL" id="UOF90018.1"/>
    </source>
</evidence>
<dbReference type="InterPro" id="IPR038501">
    <property type="entry name" value="Spore_GerAC_C_sf"/>
</dbReference>
<evidence type="ECO:0000313" key="12">
    <source>
        <dbReference type="Proteomes" id="UP000830167"/>
    </source>
</evidence>
<dbReference type="Gene3D" id="6.20.190.10">
    <property type="entry name" value="Nutrient germinant receptor protein C, domain 1"/>
    <property type="match status" value="1"/>
</dbReference>
<name>A0ABY4CLG8_9BACL</name>
<keyword evidence="4" id="KW-0732">Signal</keyword>
<dbReference type="Proteomes" id="UP000830167">
    <property type="component" value="Chromosome"/>
</dbReference>
<evidence type="ECO:0000256" key="7">
    <source>
        <dbReference type="ARBA" id="ARBA00023288"/>
    </source>
</evidence>
<dbReference type="InterPro" id="IPR057336">
    <property type="entry name" value="GerAC_N"/>
</dbReference>
<dbReference type="InterPro" id="IPR046953">
    <property type="entry name" value="Spore_GerAC-like_C"/>
</dbReference>
<keyword evidence="8" id="KW-1133">Transmembrane helix</keyword>
<evidence type="ECO:0000256" key="3">
    <source>
        <dbReference type="ARBA" id="ARBA00022544"/>
    </source>
</evidence>
<dbReference type="NCBIfam" id="TIGR02887">
    <property type="entry name" value="spore_ger_x_C"/>
    <property type="match status" value="1"/>
</dbReference>
<keyword evidence="6" id="KW-0564">Palmitate</keyword>
<dbReference type="PANTHER" id="PTHR35789:SF1">
    <property type="entry name" value="SPORE GERMINATION PROTEIN B3"/>
    <property type="match status" value="1"/>
</dbReference>
<dbReference type="InterPro" id="IPR008844">
    <property type="entry name" value="Spore_GerAC-like"/>
</dbReference>
<dbReference type="EMBL" id="CP089291">
    <property type="protein sequence ID" value="UOF90018.1"/>
    <property type="molecule type" value="Genomic_DNA"/>
</dbReference>
<comment type="subcellular location">
    <subcellularLocation>
        <location evidence="1">Membrane</location>
        <topology evidence="1">Lipid-anchor</topology>
    </subcellularLocation>
</comment>
<keyword evidence="12" id="KW-1185">Reference proteome</keyword>
<dbReference type="RefSeq" id="WP_347436711.1">
    <property type="nucleotide sequence ID" value="NZ_CP089291.1"/>
</dbReference>
<organism evidence="11 12">
    <name type="scientific">Fodinisporobacter ferrooxydans</name>
    <dbReference type="NCBI Taxonomy" id="2901836"/>
    <lineage>
        <taxon>Bacteria</taxon>
        <taxon>Bacillati</taxon>
        <taxon>Bacillota</taxon>
        <taxon>Bacilli</taxon>
        <taxon>Bacillales</taxon>
        <taxon>Alicyclobacillaceae</taxon>
        <taxon>Fodinisporobacter</taxon>
    </lineage>
</organism>
<evidence type="ECO:0000256" key="8">
    <source>
        <dbReference type="SAM" id="Phobius"/>
    </source>
</evidence>
<dbReference type="Gene3D" id="3.30.300.210">
    <property type="entry name" value="Nutrient germinant receptor protein C, domain 3"/>
    <property type="match status" value="1"/>
</dbReference>
<feature type="domain" description="Spore germination GerAC-like C-terminal" evidence="9">
    <location>
        <begin position="225"/>
        <end position="388"/>
    </location>
</feature>
<evidence type="ECO:0000256" key="5">
    <source>
        <dbReference type="ARBA" id="ARBA00023136"/>
    </source>
</evidence>
<keyword evidence="7" id="KW-0449">Lipoprotein</keyword>
<keyword evidence="5 8" id="KW-0472">Membrane</keyword>
<sequence length="400" mass="45451">MRRDSVAYFHTIFKCSAWAMIIFLSILLTGCWNNIDLNETRLVSVVGVDIGPQGQYRLTARIYNPSAAKKESQGQSGQPSKVVGQIVQADGNTIFDAIRNLISYTGFKLNFQHIKYIVIGDELAKKTLLPILDFFLRDHEPRLRTWVLISNQQNAERILKSYPIVHSNQATEMDEKMKASKSIGKYPAVPMIELARMLAHKNQTAELPLVESKTVQKVPVNYVLGTALINHGKMIATLGPKQTRGMLFVKNQITSSILDVPMDIKKHEYIALEVMDAKTQNIPELKKNELTMYIQVHVTANIGSIEIPAEANKDLYRTLEQKSSQIIQDEIQRAMVSIQKNKADVFGFGDLVQRKYPHEWNTVKNSWPIMFANSKIRVNVHVHIKHNGLQFNTLKWNKGD</sequence>
<dbReference type="PANTHER" id="PTHR35789">
    <property type="entry name" value="SPORE GERMINATION PROTEIN B3"/>
    <property type="match status" value="1"/>
</dbReference>
<evidence type="ECO:0000256" key="4">
    <source>
        <dbReference type="ARBA" id="ARBA00022729"/>
    </source>
</evidence>
<reference evidence="11" key="1">
    <citation type="submission" date="2021-12" db="EMBL/GenBank/DDBJ databases">
        <title>Alicyclobacillaceae gen. nov., sp. nov., isolated from chalcocite enrichment system.</title>
        <authorList>
            <person name="Jiang Z."/>
        </authorList>
    </citation>
    <scope>NUCLEOTIDE SEQUENCE</scope>
    <source>
        <strain evidence="11">MYW30-H2</strain>
    </source>
</reference>
<feature type="domain" description="Spore germination protein N-terminal" evidence="10">
    <location>
        <begin position="35"/>
        <end position="211"/>
    </location>
</feature>
<dbReference type="PROSITE" id="PS51257">
    <property type="entry name" value="PROKAR_LIPOPROTEIN"/>
    <property type="match status" value="1"/>
</dbReference>
<protein>
    <submittedName>
        <fullName evidence="11">Ger(X)C family spore germination protein</fullName>
    </submittedName>
</protein>
<dbReference type="Pfam" id="PF25198">
    <property type="entry name" value="Spore_GerAC_N"/>
    <property type="match status" value="1"/>
</dbReference>
<gene>
    <name evidence="11" type="ORF">LSG31_19460</name>
</gene>
<evidence type="ECO:0000259" key="10">
    <source>
        <dbReference type="Pfam" id="PF25198"/>
    </source>
</evidence>
<evidence type="ECO:0000256" key="1">
    <source>
        <dbReference type="ARBA" id="ARBA00004635"/>
    </source>
</evidence>